<evidence type="ECO:0000313" key="3">
    <source>
        <dbReference type="Proteomes" id="UP000054653"/>
    </source>
</evidence>
<dbReference type="AlphaFoldDB" id="A0A0V1D8R3"/>
<proteinExistence type="predicted"/>
<feature type="region of interest" description="Disordered" evidence="1">
    <location>
        <begin position="125"/>
        <end position="154"/>
    </location>
</feature>
<gene>
    <name evidence="2" type="ORF">T03_11893</name>
</gene>
<comment type="caution">
    <text evidence="2">The sequence shown here is derived from an EMBL/GenBank/DDBJ whole genome shotgun (WGS) entry which is preliminary data.</text>
</comment>
<organism evidence="2 3">
    <name type="scientific">Trichinella britovi</name>
    <name type="common">Parasitic roundworm</name>
    <dbReference type="NCBI Taxonomy" id="45882"/>
    <lineage>
        <taxon>Eukaryota</taxon>
        <taxon>Metazoa</taxon>
        <taxon>Ecdysozoa</taxon>
        <taxon>Nematoda</taxon>
        <taxon>Enoplea</taxon>
        <taxon>Dorylaimia</taxon>
        <taxon>Trichinellida</taxon>
        <taxon>Trichinellidae</taxon>
        <taxon>Trichinella</taxon>
    </lineage>
</organism>
<feature type="compositionally biased region" description="Basic and acidic residues" evidence="1">
    <location>
        <begin position="125"/>
        <end position="135"/>
    </location>
</feature>
<feature type="region of interest" description="Disordered" evidence="1">
    <location>
        <begin position="1"/>
        <end position="30"/>
    </location>
</feature>
<dbReference type="EMBL" id="JYDI01000026">
    <property type="protein sequence ID" value="KRY57879.1"/>
    <property type="molecule type" value="Genomic_DNA"/>
</dbReference>
<sequence>MEHVFTSATDTTDAEVRSSPNAEQTMDSEGDIVEQPDDEIPELLFLIFDHAGHCSDKWDAVDSFLESQTNHRHQQQTSGNDAYGQREHDVQDDHFGRHHISENAHYGNFGRIVDRYQPSRRDYGHQKCNEEKQTDNEGESPCQLPVGFNDGNGEQKIDRHEQQYRNDDQICAQIKSWVDGEYKAVQSAHCAVRVEVINYTTIFQSNSERFH</sequence>
<name>A0A0V1D8R3_TRIBR</name>
<reference evidence="2 3" key="1">
    <citation type="submission" date="2015-01" db="EMBL/GenBank/DDBJ databases">
        <title>Evolution of Trichinella species and genotypes.</title>
        <authorList>
            <person name="Korhonen P.K."/>
            <person name="Edoardo P."/>
            <person name="Giuseppe L.R."/>
            <person name="Gasser R.B."/>
        </authorList>
    </citation>
    <scope>NUCLEOTIDE SEQUENCE [LARGE SCALE GENOMIC DNA]</scope>
    <source>
        <strain evidence="2">ISS120</strain>
    </source>
</reference>
<protein>
    <submittedName>
        <fullName evidence="2">Uncharacterized protein</fullName>
    </submittedName>
</protein>
<feature type="region of interest" description="Disordered" evidence="1">
    <location>
        <begin position="66"/>
        <end position="85"/>
    </location>
</feature>
<evidence type="ECO:0000313" key="2">
    <source>
        <dbReference type="EMBL" id="KRY57879.1"/>
    </source>
</evidence>
<accession>A0A0V1D8R3</accession>
<dbReference type="Proteomes" id="UP000054653">
    <property type="component" value="Unassembled WGS sequence"/>
</dbReference>
<feature type="compositionally biased region" description="Polar residues" evidence="1">
    <location>
        <begin position="1"/>
        <end position="11"/>
    </location>
</feature>
<evidence type="ECO:0000256" key="1">
    <source>
        <dbReference type="SAM" id="MobiDB-lite"/>
    </source>
</evidence>
<keyword evidence="3" id="KW-1185">Reference proteome</keyword>